<protein>
    <submittedName>
        <fullName evidence="1">RND transporter</fullName>
    </submittedName>
</protein>
<accession>A0A5B8Y6Y0</accession>
<evidence type="ECO:0000313" key="1">
    <source>
        <dbReference type="EMBL" id="QDG50308.1"/>
    </source>
</evidence>
<proteinExistence type="predicted"/>
<dbReference type="EMBL" id="CP041186">
    <property type="protein sequence ID" value="QDG50308.1"/>
    <property type="molecule type" value="Genomic_DNA"/>
</dbReference>
<reference evidence="1 2" key="1">
    <citation type="submission" date="2019-06" db="EMBL/GenBank/DDBJ databases">
        <title>Persicimonas caeni gen. nov., sp. nov., a predatory bacterium isolated from solar saltern.</title>
        <authorList>
            <person name="Wang S."/>
        </authorList>
    </citation>
    <scope>NUCLEOTIDE SEQUENCE [LARGE SCALE GENOMIC DNA]</scope>
    <source>
        <strain evidence="1 2">YN101</strain>
    </source>
</reference>
<accession>A0A4Y6PPR0</accession>
<evidence type="ECO:0000313" key="2">
    <source>
        <dbReference type="Proteomes" id="UP000315995"/>
    </source>
</evidence>
<name>A0A4Y6PPR0_PERCE</name>
<sequence>MASESSSRIRAFFEELSYRWLVPLAALTALAPWPAGAEPHLWEKFNMLADGQLTRPLDIFDVFFHGTALVLLLVKVALDLSTGSSESDT</sequence>
<dbReference type="OrthoDB" id="1467821at2"/>
<gene>
    <name evidence="1" type="ORF">FIV42_06045</name>
</gene>
<organism evidence="1 2">
    <name type="scientific">Persicimonas caeni</name>
    <dbReference type="NCBI Taxonomy" id="2292766"/>
    <lineage>
        <taxon>Bacteria</taxon>
        <taxon>Deltaproteobacteria</taxon>
        <taxon>Bradymonadales</taxon>
        <taxon>Bradymonadaceae</taxon>
        <taxon>Persicimonas</taxon>
    </lineage>
</organism>
<keyword evidence="2" id="KW-1185">Reference proteome</keyword>
<dbReference type="Proteomes" id="UP000315995">
    <property type="component" value="Chromosome"/>
</dbReference>
<dbReference type="AlphaFoldDB" id="A0A4Y6PPR0"/>
<dbReference type="RefSeq" id="WP_141196804.1">
    <property type="nucleotide sequence ID" value="NZ_CP041186.1"/>
</dbReference>